<gene>
    <name evidence="1" type="ORF">BDN72DRAFT_82792</name>
</gene>
<dbReference type="EMBL" id="ML208368">
    <property type="protein sequence ID" value="TFK67734.1"/>
    <property type="molecule type" value="Genomic_DNA"/>
</dbReference>
<evidence type="ECO:0000313" key="1">
    <source>
        <dbReference type="EMBL" id="TFK67734.1"/>
    </source>
</evidence>
<accession>A0ACD3APZ6</accession>
<protein>
    <submittedName>
        <fullName evidence="1">Uncharacterized protein</fullName>
    </submittedName>
</protein>
<proteinExistence type="predicted"/>
<organism evidence="1 2">
    <name type="scientific">Pluteus cervinus</name>
    <dbReference type="NCBI Taxonomy" id="181527"/>
    <lineage>
        <taxon>Eukaryota</taxon>
        <taxon>Fungi</taxon>
        <taxon>Dikarya</taxon>
        <taxon>Basidiomycota</taxon>
        <taxon>Agaricomycotina</taxon>
        <taxon>Agaricomycetes</taxon>
        <taxon>Agaricomycetidae</taxon>
        <taxon>Agaricales</taxon>
        <taxon>Pluteineae</taxon>
        <taxon>Pluteaceae</taxon>
        <taxon>Pluteus</taxon>
    </lineage>
</organism>
<keyword evidence="2" id="KW-1185">Reference proteome</keyword>
<reference evidence="1 2" key="1">
    <citation type="journal article" date="2019" name="Nat. Ecol. Evol.">
        <title>Megaphylogeny resolves global patterns of mushroom evolution.</title>
        <authorList>
            <person name="Varga T."/>
            <person name="Krizsan K."/>
            <person name="Foldi C."/>
            <person name="Dima B."/>
            <person name="Sanchez-Garcia M."/>
            <person name="Sanchez-Ramirez S."/>
            <person name="Szollosi G.J."/>
            <person name="Szarkandi J.G."/>
            <person name="Papp V."/>
            <person name="Albert L."/>
            <person name="Andreopoulos W."/>
            <person name="Angelini C."/>
            <person name="Antonin V."/>
            <person name="Barry K.W."/>
            <person name="Bougher N.L."/>
            <person name="Buchanan P."/>
            <person name="Buyck B."/>
            <person name="Bense V."/>
            <person name="Catcheside P."/>
            <person name="Chovatia M."/>
            <person name="Cooper J."/>
            <person name="Damon W."/>
            <person name="Desjardin D."/>
            <person name="Finy P."/>
            <person name="Geml J."/>
            <person name="Haridas S."/>
            <person name="Hughes K."/>
            <person name="Justo A."/>
            <person name="Karasinski D."/>
            <person name="Kautmanova I."/>
            <person name="Kiss B."/>
            <person name="Kocsube S."/>
            <person name="Kotiranta H."/>
            <person name="LaButti K.M."/>
            <person name="Lechner B.E."/>
            <person name="Liimatainen K."/>
            <person name="Lipzen A."/>
            <person name="Lukacs Z."/>
            <person name="Mihaltcheva S."/>
            <person name="Morgado L.N."/>
            <person name="Niskanen T."/>
            <person name="Noordeloos M.E."/>
            <person name="Ohm R.A."/>
            <person name="Ortiz-Santana B."/>
            <person name="Ovrebo C."/>
            <person name="Racz N."/>
            <person name="Riley R."/>
            <person name="Savchenko A."/>
            <person name="Shiryaev A."/>
            <person name="Soop K."/>
            <person name="Spirin V."/>
            <person name="Szebenyi C."/>
            <person name="Tomsovsky M."/>
            <person name="Tulloss R.E."/>
            <person name="Uehling J."/>
            <person name="Grigoriev I.V."/>
            <person name="Vagvolgyi C."/>
            <person name="Papp T."/>
            <person name="Martin F.M."/>
            <person name="Miettinen O."/>
            <person name="Hibbett D.S."/>
            <person name="Nagy L.G."/>
        </authorList>
    </citation>
    <scope>NUCLEOTIDE SEQUENCE [LARGE SCALE GENOMIC DNA]</scope>
    <source>
        <strain evidence="1 2">NL-1719</strain>
    </source>
</reference>
<name>A0ACD3APZ6_9AGAR</name>
<evidence type="ECO:0000313" key="2">
    <source>
        <dbReference type="Proteomes" id="UP000308600"/>
    </source>
</evidence>
<sequence>MNLLEVIYGTTIVASWLNLVLYTIELVLALRYLTSYGIHGPRRFNLVVYLLAVNGMLATVSNCAVSWQYMVQSPGILPAVHTWPLSATMFSNLVAATTEQIFLVHRFYVLSGKLYLSASVLILILAHTSVTMVTAIDLLVHPFYGHPLCIITMTVGFCISAAIDVVIPLLLVGDLRKIQTSSMWTQGLIRRICLHSLSTGGAVAVTEVLVIVLFWLQSPYLQVFTAALGRLYGLTIFVNLLVCQRSTNSAIAERTITGDLTTSVGIDTSQTGHTGNLTSMFEHKNSLLSHPHSDLGRSTSTTDSIRASKEGIFICSTDHTASSAC</sequence>
<dbReference type="Proteomes" id="UP000308600">
    <property type="component" value="Unassembled WGS sequence"/>
</dbReference>